<proteinExistence type="predicted"/>
<protein>
    <submittedName>
        <fullName evidence="1">Uncharacterized protein</fullName>
    </submittedName>
</protein>
<organism evidence="1 2">
    <name type="scientific">Tetradesmus obliquus</name>
    <name type="common">Green alga</name>
    <name type="synonym">Acutodesmus obliquus</name>
    <dbReference type="NCBI Taxonomy" id="3088"/>
    <lineage>
        <taxon>Eukaryota</taxon>
        <taxon>Viridiplantae</taxon>
        <taxon>Chlorophyta</taxon>
        <taxon>core chlorophytes</taxon>
        <taxon>Chlorophyceae</taxon>
        <taxon>CS clade</taxon>
        <taxon>Sphaeropleales</taxon>
        <taxon>Scenedesmaceae</taxon>
        <taxon>Tetradesmus</taxon>
    </lineage>
</organism>
<dbReference type="Proteomes" id="UP001244341">
    <property type="component" value="Chromosome 5b"/>
</dbReference>
<reference evidence="1 2" key="1">
    <citation type="submission" date="2023-05" db="EMBL/GenBank/DDBJ databases">
        <title>A 100% complete, gapless, phased diploid assembly of the Scenedesmus obliquus UTEX 3031 genome.</title>
        <authorList>
            <person name="Biondi T.C."/>
            <person name="Hanschen E.R."/>
            <person name="Kwon T."/>
            <person name="Eng W."/>
            <person name="Kruse C.P.S."/>
            <person name="Koehler S.I."/>
            <person name="Kunde Y."/>
            <person name="Gleasner C.D."/>
            <person name="You Mak K.T."/>
            <person name="Polle J."/>
            <person name="Hovde B.T."/>
            <person name="Starkenburg S.R."/>
        </authorList>
    </citation>
    <scope>NUCLEOTIDE SEQUENCE [LARGE SCALE GENOMIC DNA]</scope>
    <source>
        <strain evidence="1 2">DOE0152z</strain>
    </source>
</reference>
<sequence>MADLGSQELKAFFKDCATVLQSGSSQDASDALQCLKLFAQDDQKWQASIEYGCWAESGVMLALVQRLQTAVDDEQQHTSLALLVTVLSLAARDADNSRST</sequence>
<name>A0ABY8U055_TETOB</name>
<evidence type="ECO:0000313" key="2">
    <source>
        <dbReference type="Proteomes" id="UP001244341"/>
    </source>
</evidence>
<keyword evidence="2" id="KW-1185">Reference proteome</keyword>
<evidence type="ECO:0000313" key="1">
    <source>
        <dbReference type="EMBL" id="WIA14622.1"/>
    </source>
</evidence>
<gene>
    <name evidence="1" type="ORF">OEZ85_003128</name>
</gene>
<accession>A0ABY8U055</accession>
<dbReference type="EMBL" id="CP126212">
    <property type="protein sequence ID" value="WIA14622.1"/>
    <property type="molecule type" value="Genomic_DNA"/>
</dbReference>